<reference evidence="2" key="1">
    <citation type="submission" date="2020-04" db="EMBL/GenBank/DDBJ databases">
        <title>Deep metagenomics examines the oral microbiome during advanced dental caries in children, revealing novel taxa and co-occurrences with host molecules.</title>
        <authorList>
            <person name="Baker J.L."/>
            <person name="Morton J.T."/>
            <person name="Dinis M."/>
            <person name="Alvarez R."/>
            <person name="Tran N.C."/>
            <person name="Knight R."/>
            <person name="Edlund A."/>
        </authorList>
    </citation>
    <scope>NUCLEOTIDE SEQUENCE</scope>
    <source>
        <strain evidence="2">JCVI_38_bin.5</strain>
    </source>
</reference>
<proteinExistence type="predicted"/>
<gene>
    <name evidence="2" type="ORF">HXK26_06730</name>
</gene>
<feature type="region of interest" description="Disordered" evidence="1">
    <location>
        <begin position="85"/>
        <end position="166"/>
    </location>
</feature>
<protein>
    <submittedName>
        <fullName evidence="2">Uncharacterized protein</fullName>
    </submittedName>
</protein>
<dbReference type="Proteomes" id="UP000698335">
    <property type="component" value="Unassembled WGS sequence"/>
</dbReference>
<evidence type="ECO:0000313" key="2">
    <source>
        <dbReference type="EMBL" id="MBF4808372.1"/>
    </source>
</evidence>
<name>A0A930YSX5_9ACTN</name>
<feature type="region of interest" description="Disordered" evidence="1">
    <location>
        <begin position="185"/>
        <end position="231"/>
    </location>
</feature>
<evidence type="ECO:0000256" key="1">
    <source>
        <dbReference type="SAM" id="MobiDB-lite"/>
    </source>
</evidence>
<dbReference type="EMBL" id="JABZGW010000336">
    <property type="protein sequence ID" value="MBF4808372.1"/>
    <property type="molecule type" value="Genomic_DNA"/>
</dbReference>
<feature type="compositionally biased region" description="Basic and acidic residues" evidence="1">
    <location>
        <begin position="128"/>
        <end position="155"/>
    </location>
</feature>
<comment type="caution">
    <text evidence="2">The sequence shown here is derived from an EMBL/GenBank/DDBJ whole genome shotgun (WGS) entry which is preliminary data.</text>
</comment>
<organism evidence="2 3">
    <name type="scientific">Lancefieldella rimae</name>
    <dbReference type="NCBI Taxonomy" id="1383"/>
    <lineage>
        <taxon>Bacteria</taxon>
        <taxon>Bacillati</taxon>
        <taxon>Actinomycetota</taxon>
        <taxon>Coriobacteriia</taxon>
        <taxon>Coriobacteriales</taxon>
        <taxon>Atopobiaceae</taxon>
        <taxon>Lancefieldella</taxon>
    </lineage>
</organism>
<dbReference type="AlphaFoldDB" id="A0A930YSX5"/>
<sequence>MHTIPSAHELYLYALLKEQLGINRQTALIRVNEALEADGLAPADFGAESARELVEALPHFIKVTVFKKGVVFVTVLENTSFEQALSAPAKGDKSDKTSSSSKPWKHKRGAKHIVPVKPKHLIQAADSQEPKDSLKTKSLKTEDTEVENVKTEDVRAQVGTQDADDQKSGDIFISELIDAVKEAIAQESQSTSDFSDSDKPELHHTQESKSAPEEERVPEQSHLEAAPCEPSISLTITYDPSDADAQLQTNSKSVSNTATNIALDCLPKDFENEVHIDNDLMGILYQITPMDANVFQLLTEDFLLASASHNISVTGGNIAFPMRYKLPRQSNPITATLKRTPRAQRPWKLAAINVSPSDLATLTVDPFRGLPRTGISPWEKLPSQKGHLALDPLRLLTSERPVADWKLLVQEVSSHIALETDDFASRSLPHSRQPLPLHTHTAKPTSS</sequence>
<evidence type="ECO:0000313" key="3">
    <source>
        <dbReference type="Proteomes" id="UP000698335"/>
    </source>
</evidence>
<feature type="non-terminal residue" evidence="2">
    <location>
        <position position="447"/>
    </location>
</feature>
<feature type="region of interest" description="Disordered" evidence="1">
    <location>
        <begin position="427"/>
        <end position="447"/>
    </location>
</feature>
<accession>A0A930YSX5</accession>
<feature type="compositionally biased region" description="Basic and acidic residues" evidence="1">
    <location>
        <begin position="196"/>
        <end position="222"/>
    </location>
</feature>